<protein>
    <submittedName>
        <fullName evidence="2">Uncharacterized protein</fullName>
    </submittedName>
</protein>
<dbReference type="Proteomes" id="UP001500034">
    <property type="component" value="Unassembled WGS sequence"/>
</dbReference>
<dbReference type="EMBL" id="BAABCQ010000002">
    <property type="protein sequence ID" value="GAA3952198.1"/>
    <property type="molecule type" value="Genomic_DNA"/>
</dbReference>
<evidence type="ECO:0000313" key="3">
    <source>
        <dbReference type="Proteomes" id="UP001500034"/>
    </source>
</evidence>
<feature type="region of interest" description="Disordered" evidence="1">
    <location>
        <begin position="107"/>
        <end position="136"/>
    </location>
</feature>
<feature type="region of interest" description="Disordered" evidence="1">
    <location>
        <begin position="1"/>
        <end position="26"/>
    </location>
</feature>
<proteinExistence type="predicted"/>
<feature type="compositionally biased region" description="Polar residues" evidence="1">
    <location>
        <begin position="1"/>
        <end position="10"/>
    </location>
</feature>
<feature type="compositionally biased region" description="Low complexity" evidence="1">
    <location>
        <begin position="123"/>
        <end position="136"/>
    </location>
</feature>
<evidence type="ECO:0000313" key="2">
    <source>
        <dbReference type="EMBL" id="GAA3952198.1"/>
    </source>
</evidence>
<gene>
    <name evidence="2" type="ORF">GCM10022384_02270</name>
</gene>
<organism evidence="2 3">
    <name type="scientific">Streptomyces marokkonensis</name>
    <dbReference type="NCBI Taxonomy" id="324855"/>
    <lineage>
        <taxon>Bacteria</taxon>
        <taxon>Bacillati</taxon>
        <taxon>Actinomycetota</taxon>
        <taxon>Actinomycetes</taxon>
        <taxon>Kitasatosporales</taxon>
        <taxon>Streptomycetaceae</taxon>
        <taxon>Streptomyces</taxon>
    </lineage>
</organism>
<name>A0ABP7NQQ5_9ACTN</name>
<comment type="caution">
    <text evidence="2">The sequence shown here is derived from an EMBL/GenBank/DDBJ whole genome shotgun (WGS) entry which is preliminary data.</text>
</comment>
<sequence>MPRTAGTSSPAGWHSRTAGKNGPTVSRANRAVAYRIHHDVTRGRRYLTAPGVQTFRPLPGGREEALSHGAGEALYPGALLRIVERVEGLATARRIAWRHEEEGQRIGLTCQARPGPHTRARRAATSATTSASRATR</sequence>
<accession>A0ABP7NQQ5</accession>
<evidence type="ECO:0000256" key="1">
    <source>
        <dbReference type="SAM" id="MobiDB-lite"/>
    </source>
</evidence>
<reference evidence="3" key="1">
    <citation type="journal article" date="2019" name="Int. J. Syst. Evol. Microbiol.">
        <title>The Global Catalogue of Microorganisms (GCM) 10K type strain sequencing project: providing services to taxonomists for standard genome sequencing and annotation.</title>
        <authorList>
            <consortium name="The Broad Institute Genomics Platform"/>
            <consortium name="The Broad Institute Genome Sequencing Center for Infectious Disease"/>
            <person name="Wu L."/>
            <person name="Ma J."/>
        </authorList>
    </citation>
    <scope>NUCLEOTIDE SEQUENCE [LARGE SCALE GENOMIC DNA]</scope>
    <source>
        <strain evidence="3">JCM 17027</strain>
    </source>
</reference>
<keyword evidence="3" id="KW-1185">Reference proteome</keyword>